<keyword evidence="5" id="KW-1185">Reference proteome</keyword>
<dbReference type="PROSITE" id="PS50006">
    <property type="entry name" value="FHA_DOMAIN"/>
    <property type="match status" value="1"/>
</dbReference>
<dbReference type="SUPFAM" id="SSF49879">
    <property type="entry name" value="SMAD/FHA domain"/>
    <property type="match status" value="1"/>
</dbReference>
<feature type="region of interest" description="Disordered" evidence="1">
    <location>
        <begin position="237"/>
        <end position="279"/>
    </location>
</feature>
<evidence type="ECO:0000313" key="4">
    <source>
        <dbReference type="EMBL" id="CCM04296.1"/>
    </source>
</evidence>
<dbReference type="RefSeq" id="XP_012183579.1">
    <property type="nucleotide sequence ID" value="XM_012328189.1"/>
</dbReference>
<protein>
    <recommendedName>
        <fullName evidence="6">G-patch domain-containing protein</fullName>
    </recommendedName>
</protein>
<evidence type="ECO:0008006" key="6">
    <source>
        <dbReference type="Google" id="ProtNLM"/>
    </source>
</evidence>
<dbReference type="Pfam" id="PF00498">
    <property type="entry name" value="FHA"/>
    <property type="match status" value="1"/>
</dbReference>
<feature type="compositionally biased region" description="Low complexity" evidence="1">
    <location>
        <begin position="335"/>
        <end position="346"/>
    </location>
</feature>
<dbReference type="PANTHER" id="PTHR23106">
    <property type="entry name" value="ANGIOGENIC FACTOR WITH G PATCH AND FHA DOMAINS 1"/>
    <property type="match status" value="1"/>
</dbReference>
<accession>J4IBA0</accession>
<dbReference type="GO" id="GO:0003676">
    <property type="term" value="F:nucleic acid binding"/>
    <property type="evidence" value="ECO:0007669"/>
    <property type="project" value="InterPro"/>
</dbReference>
<feature type="region of interest" description="Disordered" evidence="1">
    <location>
        <begin position="399"/>
        <end position="420"/>
    </location>
</feature>
<feature type="domain" description="FHA" evidence="2">
    <location>
        <begin position="106"/>
        <end position="163"/>
    </location>
</feature>
<evidence type="ECO:0000259" key="3">
    <source>
        <dbReference type="PROSITE" id="PS50174"/>
    </source>
</evidence>
<proteinExistence type="predicted"/>
<gene>
    <name evidence="4" type="ORF">FIBRA_06467</name>
</gene>
<organism evidence="4 5">
    <name type="scientific">Fibroporia radiculosa</name>
    <dbReference type="NCBI Taxonomy" id="599839"/>
    <lineage>
        <taxon>Eukaryota</taxon>
        <taxon>Fungi</taxon>
        <taxon>Dikarya</taxon>
        <taxon>Basidiomycota</taxon>
        <taxon>Agaricomycotina</taxon>
        <taxon>Agaricomycetes</taxon>
        <taxon>Polyporales</taxon>
        <taxon>Fibroporiaceae</taxon>
        <taxon>Fibroporia</taxon>
    </lineage>
</organism>
<sequence length="436" mass="47112">MEDGEINDNDTHHPGNALTPDTLIESNVGYSYSPALEWPGEGIEPSVYSSGDFHSSWYAPDDYDASSSPGASPHTHSTTFLRLLVERSSILPRKQTLAVIDGFNDVQVGRDMAPPGSVTPRIRLKEMEVSKFHATVYWDQERREWAVVDMGSKHGTFLKSHRRLAPSAGAMSSSTVTALPTSGPSNDRGVRLSPPRIASIPRRIQHLDRLSVGGTTFIAHIHEDSIPCADCSPQGGDEIPLLNTPKADQNSDASRKRKREADALSYGTTSLPPAERDSKKALSMLKRTLLSRHDASATKVDASRYTDRSARRRALHPDAPPEIPHTDSRHPPGPSAVSSAPATSLATRPVSAPPAPLPETNIGHRLLMKQGWQPGTGLGQVGSSDIVLVDPLSASGNTGRAGLGMSGTNTEYSSEHTPLDWKEGGKLRRWADFKPT</sequence>
<feature type="region of interest" description="Disordered" evidence="1">
    <location>
        <begin position="1"/>
        <end position="21"/>
    </location>
</feature>
<dbReference type="GeneID" id="24099207"/>
<dbReference type="SMART" id="SM00443">
    <property type="entry name" value="G_patch"/>
    <property type="match status" value="1"/>
</dbReference>
<dbReference type="InterPro" id="IPR053027">
    <property type="entry name" value="AGGF1"/>
</dbReference>
<dbReference type="Gene3D" id="2.60.200.20">
    <property type="match status" value="1"/>
</dbReference>
<dbReference type="PANTHER" id="PTHR23106:SF24">
    <property type="entry name" value="ANGIOGENIC FACTOR WITH G PATCH AND FHA DOMAINS 1"/>
    <property type="match status" value="1"/>
</dbReference>
<dbReference type="PROSITE" id="PS50174">
    <property type="entry name" value="G_PATCH"/>
    <property type="match status" value="1"/>
</dbReference>
<feature type="compositionally biased region" description="Basic and acidic residues" evidence="1">
    <location>
        <begin position="295"/>
        <end position="309"/>
    </location>
</feature>
<dbReference type="STRING" id="599839.J4IBA0"/>
<name>J4IBA0_9APHY</name>
<feature type="region of interest" description="Disordered" evidence="1">
    <location>
        <begin position="168"/>
        <end position="194"/>
    </location>
</feature>
<dbReference type="AlphaFoldDB" id="J4IBA0"/>
<evidence type="ECO:0000313" key="5">
    <source>
        <dbReference type="Proteomes" id="UP000006352"/>
    </source>
</evidence>
<feature type="region of interest" description="Disordered" evidence="1">
    <location>
        <begin position="295"/>
        <end position="361"/>
    </location>
</feature>
<dbReference type="SMART" id="SM00240">
    <property type="entry name" value="FHA"/>
    <property type="match status" value="1"/>
</dbReference>
<dbReference type="OrthoDB" id="21470at2759"/>
<dbReference type="InterPro" id="IPR000467">
    <property type="entry name" value="G_patch_dom"/>
</dbReference>
<reference evidence="4 5" key="1">
    <citation type="journal article" date="2012" name="Appl. Environ. Microbiol.">
        <title>Short-read sequencing for genomic analysis of the brown rot fungus Fibroporia radiculosa.</title>
        <authorList>
            <person name="Tang J.D."/>
            <person name="Perkins A.D."/>
            <person name="Sonstegard T.S."/>
            <person name="Schroeder S.G."/>
            <person name="Burgess S.C."/>
            <person name="Diehl S.V."/>
        </authorList>
    </citation>
    <scope>NUCLEOTIDE SEQUENCE [LARGE SCALE GENOMIC DNA]</scope>
    <source>
        <strain evidence="4 5">TFFH 294</strain>
    </source>
</reference>
<dbReference type="InterPro" id="IPR008984">
    <property type="entry name" value="SMAD_FHA_dom_sf"/>
</dbReference>
<feature type="compositionally biased region" description="Polar residues" evidence="1">
    <location>
        <begin position="170"/>
        <end position="185"/>
    </location>
</feature>
<dbReference type="HOGENOM" id="CLU_056034_0_0_1"/>
<dbReference type="InParanoid" id="J4IBA0"/>
<feature type="domain" description="G-patch" evidence="3">
    <location>
        <begin position="359"/>
        <end position="408"/>
    </location>
</feature>
<dbReference type="EMBL" id="HE797150">
    <property type="protein sequence ID" value="CCM04296.1"/>
    <property type="molecule type" value="Genomic_DNA"/>
</dbReference>
<evidence type="ECO:0000256" key="1">
    <source>
        <dbReference type="SAM" id="MobiDB-lite"/>
    </source>
</evidence>
<dbReference type="Pfam" id="PF01585">
    <property type="entry name" value="G-patch"/>
    <property type="match status" value="1"/>
</dbReference>
<dbReference type="InterPro" id="IPR000253">
    <property type="entry name" value="FHA_dom"/>
</dbReference>
<dbReference type="Proteomes" id="UP000006352">
    <property type="component" value="Unassembled WGS sequence"/>
</dbReference>
<evidence type="ECO:0000259" key="2">
    <source>
        <dbReference type="PROSITE" id="PS50006"/>
    </source>
</evidence>